<keyword evidence="2 6" id="KW-0698">rRNA processing</keyword>
<dbReference type="PIRSF" id="PIRSF003078">
    <property type="entry name" value="GidB"/>
    <property type="match status" value="1"/>
</dbReference>
<evidence type="ECO:0000256" key="3">
    <source>
        <dbReference type="ARBA" id="ARBA00022603"/>
    </source>
</evidence>
<proteinExistence type="inferred from homology"/>
<reference evidence="7 8" key="1">
    <citation type="submission" date="2016-12" db="EMBL/GenBank/DDBJ databases">
        <title>The draft genome sequence of HSLHS2.</title>
        <authorList>
            <person name="Hu D."/>
            <person name="Wang L."/>
            <person name="Shao Z."/>
        </authorList>
    </citation>
    <scope>NUCLEOTIDE SEQUENCE [LARGE SCALE GENOMIC DNA]</scope>
    <source>
        <strain evidence="7">MCCC 1A06712</strain>
    </source>
</reference>
<keyword evidence="5 6" id="KW-0949">S-adenosyl-L-methionine</keyword>
<dbReference type="EMBL" id="MSPP01000002">
    <property type="protein sequence ID" value="OUD09694.1"/>
    <property type="molecule type" value="Genomic_DNA"/>
</dbReference>
<organism evidence="7 8">
    <name type="scientific">Marivivens niveibacter</name>
    <dbReference type="NCBI Taxonomy" id="1930667"/>
    <lineage>
        <taxon>Bacteria</taxon>
        <taxon>Pseudomonadati</taxon>
        <taxon>Pseudomonadota</taxon>
        <taxon>Alphaproteobacteria</taxon>
        <taxon>Rhodobacterales</taxon>
        <taxon>Paracoccaceae</taxon>
        <taxon>Marivivens group</taxon>
        <taxon>Marivivens</taxon>
    </lineage>
</organism>
<keyword evidence="4 6" id="KW-0808">Transferase</keyword>
<gene>
    <name evidence="6" type="primary">rsmG</name>
    <name evidence="7" type="ORF">BVC71_07625</name>
</gene>
<keyword evidence="1 6" id="KW-0963">Cytoplasm</keyword>
<dbReference type="HAMAP" id="MF_00074">
    <property type="entry name" value="16SrRNA_methyltr_G"/>
    <property type="match status" value="1"/>
</dbReference>
<evidence type="ECO:0000256" key="6">
    <source>
        <dbReference type="HAMAP-Rule" id="MF_00074"/>
    </source>
</evidence>
<evidence type="ECO:0000256" key="5">
    <source>
        <dbReference type="ARBA" id="ARBA00022691"/>
    </source>
</evidence>
<evidence type="ECO:0000313" key="7">
    <source>
        <dbReference type="EMBL" id="OUD09694.1"/>
    </source>
</evidence>
<feature type="binding site" evidence="6">
    <location>
        <position position="66"/>
    </location>
    <ligand>
        <name>S-adenosyl-L-methionine</name>
        <dbReference type="ChEBI" id="CHEBI:59789"/>
    </ligand>
</feature>
<comment type="subcellular location">
    <subcellularLocation>
        <location evidence="6">Cytoplasm</location>
    </subcellularLocation>
</comment>
<dbReference type="InterPro" id="IPR003682">
    <property type="entry name" value="rRNA_ssu_MeTfrase_G"/>
</dbReference>
<dbReference type="SUPFAM" id="SSF53335">
    <property type="entry name" value="S-adenosyl-L-methionine-dependent methyltransferases"/>
    <property type="match status" value="1"/>
</dbReference>
<dbReference type="Gene3D" id="3.40.50.150">
    <property type="entry name" value="Vaccinia Virus protein VP39"/>
    <property type="match status" value="1"/>
</dbReference>
<name>A0A251X061_9RHOB</name>
<feature type="binding site" evidence="6">
    <location>
        <position position="71"/>
    </location>
    <ligand>
        <name>S-adenosyl-L-methionine</name>
        <dbReference type="ChEBI" id="CHEBI:59789"/>
    </ligand>
</feature>
<dbReference type="PANTHER" id="PTHR31760:SF0">
    <property type="entry name" value="S-ADENOSYL-L-METHIONINE-DEPENDENT METHYLTRANSFERASES SUPERFAMILY PROTEIN"/>
    <property type="match status" value="1"/>
</dbReference>
<dbReference type="NCBIfam" id="TIGR00138">
    <property type="entry name" value="rsmG_gidB"/>
    <property type="match status" value="1"/>
</dbReference>
<evidence type="ECO:0000256" key="2">
    <source>
        <dbReference type="ARBA" id="ARBA00022552"/>
    </source>
</evidence>
<feature type="binding site" evidence="6">
    <location>
        <position position="134"/>
    </location>
    <ligand>
        <name>S-adenosyl-L-methionine</name>
        <dbReference type="ChEBI" id="CHEBI:59789"/>
    </ligand>
</feature>
<evidence type="ECO:0000256" key="4">
    <source>
        <dbReference type="ARBA" id="ARBA00022679"/>
    </source>
</evidence>
<keyword evidence="8" id="KW-1185">Reference proteome</keyword>
<evidence type="ECO:0000313" key="8">
    <source>
        <dbReference type="Proteomes" id="UP000194664"/>
    </source>
</evidence>
<dbReference type="RefSeq" id="WP_086451029.1">
    <property type="nucleotide sequence ID" value="NZ_MSPP01000002.1"/>
</dbReference>
<comment type="caution">
    <text evidence="7">The sequence shown here is derived from an EMBL/GenBank/DDBJ whole genome shotgun (WGS) entry which is preliminary data.</text>
</comment>
<dbReference type="GO" id="GO:0005829">
    <property type="term" value="C:cytosol"/>
    <property type="evidence" value="ECO:0007669"/>
    <property type="project" value="TreeGrafter"/>
</dbReference>
<dbReference type="GO" id="GO:0070043">
    <property type="term" value="F:rRNA (guanine-N7-)-methyltransferase activity"/>
    <property type="evidence" value="ECO:0007669"/>
    <property type="project" value="UniProtKB-UniRule"/>
</dbReference>
<dbReference type="PANTHER" id="PTHR31760">
    <property type="entry name" value="S-ADENOSYL-L-METHIONINE-DEPENDENT METHYLTRANSFERASES SUPERFAMILY PROTEIN"/>
    <property type="match status" value="1"/>
</dbReference>
<comment type="catalytic activity">
    <reaction evidence="6">
        <text>guanosine(527) in 16S rRNA + S-adenosyl-L-methionine = N(7)-methylguanosine(527) in 16S rRNA + S-adenosyl-L-homocysteine</text>
        <dbReference type="Rhea" id="RHEA:42732"/>
        <dbReference type="Rhea" id="RHEA-COMP:10209"/>
        <dbReference type="Rhea" id="RHEA-COMP:10210"/>
        <dbReference type="ChEBI" id="CHEBI:57856"/>
        <dbReference type="ChEBI" id="CHEBI:59789"/>
        <dbReference type="ChEBI" id="CHEBI:74269"/>
        <dbReference type="ChEBI" id="CHEBI:74480"/>
        <dbReference type="EC" id="2.1.1.170"/>
    </reaction>
</comment>
<dbReference type="Proteomes" id="UP000194664">
    <property type="component" value="Unassembled WGS sequence"/>
</dbReference>
<feature type="binding site" evidence="6">
    <location>
        <begin position="120"/>
        <end position="121"/>
    </location>
    <ligand>
        <name>S-adenosyl-L-methionine</name>
        <dbReference type="ChEBI" id="CHEBI:59789"/>
    </ligand>
</feature>
<protein>
    <recommendedName>
        <fullName evidence="6">Ribosomal RNA small subunit methyltransferase G</fullName>
        <ecNumber evidence="6">2.1.1.170</ecNumber>
    </recommendedName>
    <alternativeName>
        <fullName evidence="6">16S rRNA 7-methylguanosine methyltransferase</fullName>
        <shortName evidence="6">16S rRNA m7G methyltransferase</shortName>
    </alternativeName>
</protein>
<keyword evidence="3 6" id="KW-0489">Methyltransferase</keyword>
<dbReference type="Pfam" id="PF02527">
    <property type="entry name" value="GidB"/>
    <property type="match status" value="1"/>
</dbReference>
<comment type="caution">
    <text evidence="6">Lacks conserved residue(s) required for the propagation of feature annotation.</text>
</comment>
<dbReference type="EC" id="2.1.1.170" evidence="6"/>
<comment type="function">
    <text evidence="6">Specifically methylates the N7 position of guanine in position 527 of 16S rRNA.</text>
</comment>
<dbReference type="AlphaFoldDB" id="A0A251X061"/>
<comment type="similarity">
    <text evidence="6">Belongs to the methyltransferase superfamily. RNA methyltransferase RsmG family.</text>
</comment>
<accession>A0A251X061</accession>
<dbReference type="OrthoDB" id="9808773at2"/>
<sequence>MIEGLDVSRETLDKLKHFESLVIKWTSKINLIAKGTVDDVWDRHILDSVQIWETAPENWLHWVDIGSGGGFPAIPIACIASEKVRDGRFTLIESDQRKGAFLRTAARELDLNVKVISDRIEKADPQNADVLSARALASLTDLLGFAERHLSPAGICLFQKGKNANQEISDAKTDWVFDYNSTPSITDPEASLISIKGFKRV</sequence>
<dbReference type="InterPro" id="IPR029063">
    <property type="entry name" value="SAM-dependent_MTases_sf"/>
</dbReference>
<evidence type="ECO:0000256" key="1">
    <source>
        <dbReference type="ARBA" id="ARBA00022490"/>
    </source>
</evidence>